<dbReference type="Pfam" id="PF02826">
    <property type="entry name" value="2-Hacid_dh_C"/>
    <property type="match status" value="1"/>
</dbReference>
<comment type="similarity">
    <text evidence="1 4">Belongs to the D-isomer specific 2-hydroxyacid dehydrogenase family.</text>
</comment>
<protein>
    <submittedName>
        <fullName evidence="7">Dihydrofolate reductase</fullName>
    </submittedName>
</protein>
<dbReference type="SUPFAM" id="SSF52283">
    <property type="entry name" value="Formate/glycerate dehydrogenase catalytic domain-like"/>
    <property type="match status" value="1"/>
</dbReference>
<evidence type="ECO:0000256" key="3">
    <source>
        <dbReference type="ARBA" id="ARBA00023027"/>
    </source>
</evidence>
<dbReference type="InterPro" id="IPR036291">
    <property type="entry name" value="NAD(P)-bd_dom_sf"/>
</dbReference>
<name>A0A1X0BA15_9MYCO</name>
<dbReference type="InterPro" id="IPR029753">
    <property type="entry name" value="D-isomer_DH_CS"/>
</dbReference>
<dbReference type="Proteomes" id="UP000192448">
    <property type="component" value="Unassembled WGS sequence"/>
</dbReference>
<dbReference type="InterPro" id="IPR006139">
    <property type="entry name" value="D-isomer_2_OHA_DH_cat_dom"/>
</dbReference>
<dbReference type="EMBL" id="MVHF01000002">
    <property type="protein sequence ID" value="ORA39191.1"/>
    <property type="molecule type" value="Genomic_DNA"/>
</dbReference>
<dbReference type="SUPFAM" id="SSF51735">
    <property type="entry name" value="NAD(P)-binding Rossmann-fold domains"/>
    <property type="match status" value="1"/>
</dbReference>
<organism evidence="7 8">
    <name type="scientific">Mycobacterium aquaticum</name>
    <dbReference type="NCBI Taxonomy" id="1927124"/>
    <lineage>
        <taxon>Bacteria</taxon>
        <taxon>Bacillati</taxon>
        <taxon>Actinomycetota</taxon>
        <taxon>Actinomycetes</taxon>
        <taxon>Mycobacteriales</taxon>
        <taxon>Mycobacteriaceae</taxon>
        <taxon>Mycobacterium</taxon>
    </lineage>
</organism>
<dbReference type="GO" id="GO:0016616">
    <property type="term" value="F:oxidoreductase activity, acting on the CH-OH group of donors, NAD or NADP as acceptor"/>
    <property type="evidence" value="ECO:0007669"/>
    <property type="project" value="InterPro"/>
</dbReference>
<feature type="domain" description="D-isomer specific 2-hydroxyacid dehydrogenase catalytic" evidence="5">
    <location>
        <begin position="18"/>
        <end position="316"/>
    </location>
</feature>
<reference evidence="7 8" key="1">
    <citation type="submission" date="2017-02" db="EMBL/GenBank/DDBJ databases">
        <title>The new phylogeny of genus Mycobacterium.</title>
        <authorList>
            <person name="Tortoli E."/>
            <person name="Trovato A."/>
            <person name="Cirillo D.M."/>
        </authorList>
    </citation>
    <scope>NUCLEOTIDE SEQUENCE [LARGE SCALE GENOMIC DNA]</scope>
    <source>
        <strain evidence="7 8">RW6</strain>
    </source>
</reference>
<evidence type="ECO:0000313" key="7">
    <source>
        <dbReference type="EMBL" id="ORA39191.1"/>
    </source>
</evidence>
<dbReference type="InterPro" id="IPR050418">
    <property type="entry name" value="D-iso_2-hydroxyacid_DH_PdxB"/>
</dbReference>
<gene>
    <name evidence="7" type="ORF">BST13_02690</name>
</gene>
<sequence>MRMVITDHAFAGEQFERDAAAELGAEFDVYNVSTEAAAANAVRGADIALVNFAPMTESVLQQMNPGAVVVRYGIGYDNVDLNAARAQGIRVCNVPDYGADTVADHAVTVILALIRKVHLFSRAIAAGDWPSATALAPIRSMAETTVGLLGTGRIGMAVANRLLPFGFKILAYDPYANAESTAERGVTLVDLDELFERSNVLSLHAPATPETTGIVSTENLAKMPKGSFLVNTSRGALVDQDAVLEALNSGQLAGAALDVFVPEVLPTDHPLRSHPNALLTPHAAFYSEQSLRDLQRLAAEEALRAGRGEPLRCPVN</sequence>
<evidence type="ECO:0000256" key="1">
    <source>
        <dbReference type="ARBA" id="ARBA00005854"/>
    </source>
</evidence>
<dbReference type="PANTHER" id="PTHR43761">
    <property type="entry name" value="D-ISOMER SPECIFIC 2-HYDROXYACID DEHYDROGENASE FAMILY PROTEIN (AFU_ORTHOLOGUE AFUA_1G13630)"/>
    <property type="match status" value="1"/>
</dbReference>
<keyword evidence="3" id="KW-0520">NAD</keyword>
<proteinExistence type="inferred from homology"/>
<dbReference type="PROSITE" id="PS00671">
    <property type="entry name" value="D_2_HYDROXYACID_DH_3"/>
    <property type="match status" value="1"/>
</dbReference>
<dbReference type="STRING" id="1927124.BST13_02690"/>
<dbReference type="InterPro" id="IPR006140">
    <property type="entry name" value="D-isomer_DH_NAD-bd"/>
</dbReference>
<keyword evidence="2 4" id="KW-0560">Oxidoreductase</keyword>
<accession>A0A1X0BA15</accession>
<comment type="caution">
    <text evidence="7">The sequence shown here is derived from an EMBL/GenBank/DDBJ whole genome shotgun (WGS) entry which is preliminary data.</text>
</comment>
<dbReference type="GO" id="GO:0003714">
    <property type="term" value="F:transcription corepressor activity"/>
    <property type="evidence" value="ECO:0007669"/>
    <property type="project" value="InterPro"/>
</dbReference>
<dbReference type="PANTHER" id="PTHR43761:SF1">
    <property type="entry name" value="D-ISOMER SPECIFIC 2-HYDROXYACID DEHYDROGENASE CATALYTIC DOMAIN-CONTAINING PROTEIN-RELATED"/>
    <property type="match status" value="1"/>
</dbReference>
<dbReference type="Pfam" id="PF00389">
    <property type="entry name" value="2-Hacid_dh"/>
    <property type="match status" value="1"/>
</dbReference>
<dbReference type="InterPro" id="IPR043322">
    <property type="entry name" value="CtBP"/>
</dbReference>
<evidence type="ECO:0000256" key="4">
    <source>
        <dbReference type="RuleBase" id="RU003719"/>
    </source>
</evidence>
<evidence type="ECO:0000259" key="6">
    <source>
        <dbReference type="Pfam" id="PF02826"/>
    </source>
</evidence>
<dbReference type="OrthoDB" id="117809at2"/>
<keyword evidence="8" id="KW-1185">Reference proteome</keyword>
<evidence type="ECO:0000259" key="5">
    <source>
        <dbReference type="Pfam" id="PF00389"/>
    </source>
</evidence>
<dbReference type="PROSITE" id="PS00670">
    <property type="entry name" value="D_2_HYDROXYACID_DH_2"/>
    <property type="match status" value="1"/>
</dbReference>
<dbReference type="GO" id="GO:0051287">
    <property type="term" value="F:NAD binding"/>
    <property type="evidence" value="ECO:0007669"/>
    <property type="project" value="InterPro"/>
</dbReference>
<dbReference type="CDD" id="cd05299">
    <property type="entry name" value="CtBP_dh"/>
    <property type="match status" value="1"/>
</dbReference>
<evidence type="ECO:0000256" key="2">
    <source>
        <dbReference type="ARBA" id="ARBA00023002"/>
    </source>
</evidence>
<feature type="domain" description="D-isomer specific 2-hydroxyacid dehydrogenase NAD-binding" evidence="6">
    <location>
        <begin position="108"/>
        <end position="284"/>
    </location>
</feature>
<dbReference type="Gene3D" id="3.40.50.720">
    <property type="entry name" value="NAD(P)-binding Rossmann-like Domain"/>
    <property type="match status" value="2"/>
</dbReference>
<dbReference type="AlphaFoldDB" id="A0A1X0BA15"/>
<evidence type="ECO:0000313" key="8">
    <source>
        <dbReference type="Proteomes" id="UP000192448"/>
    </source>
</evidence>